<gene>
    <name evidence="6 7" type="primary">LOC118272267</name>
</gene>
<keyword evidence="5" id="KW-1185">Reference proteome</keyword>
<dbReference type="GO" id="GO:0005096">
    <property type="term" value="F:GTPase activator activity"/>
    <property type="evidence" value="ECO:0007669"/>
    <property type="project" value="UniProtKB-KW"/>
</dbReference>
<dbReference type="Proteomes" id="UP000829999">
    <property type="component" value="Chromosome 5"/>
</dbReference>
<dbReference type="PROSITE" id="PS50085">
    <property type="entry name" value="RAPGAP"/>
    <property type="match status" value="1"/>
</dbReference>
<dbReference type="PROSITE" id="PS50877">
    <property type="entry name" value="GOLOCO"/>
    <property type="match status" value="1"/>
</dbReference>
<keyword evidence="2" id="KW-0175">Coiled coil</keyword>
<feature type="coiled-coil region" evidence="2">
    <location>
        <begin position="739"/>
        <end position="780"/>
    </location>
</feature>
<dbReference type="GO" id="GO:0005737">
    <property type="term" value="C:cytoplasm"/>
    <property type="evidence" value="ECO:0007669"/>
    <property type="project" value="TreeGrafter"/>
</dbReference>
<evidence type="ECO:0000313" key="5">
    <source>
        <dbReference type="Proteomes" id="UP000829999"/>
    </source>
</evidence>
<dbReference type="FunFam" id="3.40.50.11210:FF:000001">
    <property type="entry name" value="Ral GTPase-activating protein subunit alpha-1 isoform 1"/>
    <property type="match status" value="1"/>
</dbReference>
<dbReference type="RefSeq" id="XP_050549557.1">
    <property type="nucleotide sequence ID" value="XM_050693600.1"/>
</dbReference>
<dbReference type="InterPro" id="IPR000331">
    <property type="entry name" value="Rap/Ran_GAP_dom"/>
</dbReference>
<dbReference type="GeneID" id="118272267"/>
<feature type="region of interest" description="Disordered" evidence="3">
    <location>
        <begin position="534"/>
        <end position="558"/>
    </location>
</feature>
<keyword evidence="1" id="KW-0343">GTPase activation</keyword>
<evidence type="ECO:0000313" key="7">
    <source>
        <dbReference type="RefSeq" id="XP_050549558.1"/>
    </source>
</evidence>
<reference evidence="6 7" key="1">
    <citation type="submission" date="2025-04" db="UniProtKB">
        <authorList>
            <consortium name="RefSeq"/>
        </authorList>
    </citation>
    <scope>IDENTIFICATION</scope>
    <source>
        <tissue evidence="6 7">Whole larval tissue</tissue>
    </source>
</reference>
<dbReference type="Pfam" id="PF21022">
    <property type="entry name" value="Rap-GAP_dimer"/>
    <property type="match status" value="1"/>
</dbReference>
<name>A0A9R0DM00_SPOFR</name>
<dbReference type="OrthoDB" id="2499658at2759"/>
<evidence type="ECO:0000256" key="2">
    <source>
        <dbReference type="SAM" id="Coils"/>
    </source>
</evidence>
<dbReference type="SUPFAM" id="SSF111347">
    <property type="entry name" value="Rap/Ran-GAP"/>
    <property type="match status" value="1"/>
</dbReference>
<dbReference type="Pfam" id="PF02188">
    <property type="entry name" value="GoLoco"/>
    <property type="match status" value="1"/>
</dbReference>
<accession>A0A9R0DM00</accession>
<dbReference type="InterPro" id="IPR035974">
    <property type="entry name" value="Rap/Ran-GAP_sf"/>
</dbReference>
<evidence type="ECO:0000259" key="4">
    <source>
        <dbReference type="PROSITE" id="PS50085"/>
    </source>
</evidence>
<dbReference type="Gene3D" id="6.10.140.210">
    <property type="match status" value="1"/>
</dbReference>
<dbReference type="GO" id="GO:0051056">
    <property type="term" value="P:regulation of small GTPase mediated signal transduction"/>
    <property type="evidence" value="ECO:0007669"/>
    <property type="project" value="InterPro"/>
</dbReference>
<organism evidence="5 7">
    <name type="scientific">Spodoptera frugiperda</name>
    <name type="common">Fall armyworm</name>
    <dbReference type="NCBI Taxonomy" id="7108"/>
    <lineage>
        <taxon>Eukaryota</taxon>
        <taxon>Metazoa</taxon>
        <taxon>Ecdysozoa</taxon>
        <taxon>Arthropoda</taxon>
        <taxon>Hexapoda</taxon>
        <taxon>Insecta</taxon>
        <taxon>Pterygota</taxon>
        <taxon>Neoptera</taxon>
        <taxon>Endopterygota</taxon>
        <taxon>Lepidoptera</taxon>
        <taxon>Glossata</taxon>
        <taxon>Ditrysia</taxon>
        <taxon>Noctuoidea</taxon>
        <taxon>Noctuidae</taxon>
        <taxon>Amphipyrinae</taxon>
        <taxon>Spodoptera</taxon>
    </lineage>
</organism>
<dbReference type="PANTHER" id="PTHR15711:SF32">
    <property type="entry name" value="RAP GTPASE ACTIVATING PROTEIN 1, ISOFORM H"/>
    <property type="match status" value="1"/>
</dbReference>
<dbReference type="Pfam" id="PF02145">
    <property type="entry name" value="Rap_GAP"/>
    <property type="match status" value="1"/>
</dbReference>
<dbReference type="CTD" id="34032"/>
<dbReference type="Gene3D" id="3.40.50.11210">
    <property type="entry name" value="Rap/Ran-GAP"/>
    <property type="match status" value="1"/>
</dbReference>
<feature type="compositionally biased region" description="Low complexity" evidence="3">
    <location>
        <begin position="604"/>
        <end position="637"/>
    </location>
</feature>
<dbReference type="InterPro" id="IPR003109">
    <property type="entry name" value="GoLoco_motif"/>
</dbReference>
<dbReference type="InterPro" id="IPR050989">
    <property type="entry name" value="Rap1_Ran_GAP"/>
</dbReference>
<feature type="compositionally biased region" description="Polar residues" evidence="3">
    <location>
        <begin position="575"/>
        <end position="590"/>
    </location>
</feature>
<feature type="region of interest" description="Disordered" evidence="3">
    <location>
        <begin position="178"/>
        <end position="200"/>
    </location>
</feature>
<proteinExistence type="predicted"/>
<dbReference type="RefSeq" id="XP_050549558.1">
    <property type="nucleotide sequence ID" value="XM_050693601.1"/>
</dbReference>
<feature type="region of interest" description="Disordered" evidence="3">
    <location>
        <begin position="573"/>
        <end position="664"/>
    </location>
</feature>
<sequence length="797" mass="87421">MKSKVGKYWPTGGQKETYTLLSARRRYMKKLMRQHVSAPWSSTATSTGGARAQHELFELLERVQCSRLDDQRAVLPPYFSQVFWDSYKPVGRPEKCRSVSAGGTGSATINERHSYAEGRVPAPHGAPSSPGAAALQRNVAAACFASRRLLEETLAKSGTPPTIVLPPKGYWVDGVEDTLPEGEDVEPRAQPGTPRQASRRHNIDTDNSAKYYRRFFLGKEHINLVGTDENLGPVVMSLKNEYVASQDHTRILLRFRTQTIHGLIPTTRSGVVQSPLEMAKMLNDQVNIDNFTAVMCLNASSLIAQYDEHVLVNCFKFGVLYQTYGQTTEEQLFGNNEISPAFEEFLDMLGQRIKLKDHKGYRGGLDIINGHTGTEAVYEMYNDREIMFHVAPLLPHTAGDAQQLQRKRHVGNDIVAIVFQEKATPFTPDMIASHFLHAFIVVTHLESAGGETRYKVAVTARTDVPFFGPTLPQPSIFRKGREFKEFLLTKLINAENACYKADKFAQLELRTRASLLQNLVNDLKTKTTEFLGTGVRLEPGAVSPQPDGTPKQDGPGSRFIDTVKKALISKVRSPSVDTNLSGDSNKNALNKNKFVPNETHTPNSARSKSSVASSSASAVSVRSAGGSGASHASGESSPDVTSRAAPPRPPLTDHSDDSSLNSVDLDPLDDKDWLSCGKSATAFVCPGGVYVDSDTGLESMSSAEAGAACGGCAAGTGREVTPRDAEMLRQEVCRLKNDKLDLLKQNITWQNEIKSLREKELSLQAELNSMSREMRRLREQQVTGTIIPNPSTHDSTA</sequence>
<protein>
    <submittedName>
        <fullName evidence="6 7">Rap1 GTPase-activating protein 1 isoform X1</fullName>
    </submittedName>
</protein>
<dbReference type="AlphaFoldDB" id="A0A9R0DM00"/>
<dbReference type="SMART" id="SM00390">
    <property type="entry name" value="GoLoco"/>
    <property type="match status" value="1"/>
</dbReference>
<feature type="domain" description="Rap-GAP" evidence="4">
    <location>
        <begin position="303"/>
        <end position="519"/>
    </location>
</feature>
<dbReference type="PANTHER" id="PTHR15711">
    <property type="entry name" value="RAP GTPASE-ACTIVATING PROTEIN"/>
    <property type="match status" value="1"/>
</dbReference>
<evidence type="ECO:0000256" key="1">
    <source>
        <dbReference type="ARBA" id="ARBA00022468"/>
    </source>
</evidence>
<evidence type="ECO:0000256" key="3">
    <source>
        <dbReference type="SAM" id="MobiDB-lite"/>
    </source>
</evidence>
<evidence type="ECO:0000313" key="6">
    <source>
        <dbReference type="RefSeq" id="XP_050549557.1"/>
    </source>
</evidence>